<keyword evidence="6" id="KW-0238">DNA-binding</keyword>
<dbReference type="InterPro" id="IPR036590">
    <property type="entry name" value="SRAP-like"/>
</dbReference>
<dbReference type="Gene3D" id="3.90.1680.10">
    <property type="entry name" value="SOS response associated peptidase-like"/>
    <property type="match status" value="1"/>
</dbReference>
<dbReference type="EC" id="3.4.-.-" evidence="8"/>
<evidence type="ECO:0000256" key="4">
    <source>
        <dbReference type="ARBA" id="ARBA00022801"/>
    </source>
</evidence>
<gene>
    <name evidence="9" type="ORF">P353_23640</name>
</gene>
<dbReference type="PANTHER" id="PTHR13604">
    <property type="entry name" value="DC12-RELATED"/>
    <property type="match status" value="1"/>
</dbReference>
<sequence length="244" mass="26539">MSSCHLSLAKPEFYLSNFRVEAPESLPEAVLTPRRMGLIIINAAAESSAALLGRTFAAPEEGAPALPVERVLVPASFGLVPHWVKSASDGRLRALKLVTAKIDNLTTGTAFRDAWLAGQRCIVPMQAFQVDDLRPGKPLPTRITRVDNQPMGAAGVWARWVGEDGEVIVSYALITINANAHALMNRYGQPGNDKAMPAILNEGAYDAWLNAKVNKAKEFLRPYPAEKLRANPVEKGRKQPPPLL</sequence>
<dbReference type="EMBL" id="AWOR01000078">
    <property type="protein sequence ID" value="KGH25827.1"/>
    <property type="molecule type" value="Genomic_DNA"/>
</dbReference>
<dbReference type="GO" id="GO:0008233">
    <property type="term" value="F:peptidase activity"/>
    <property type="evidence" value="ECO:0007669"/>
    <property type="project" value="UniProtKB-KW"/>
</dbReference>
<keyword evidence="7" id="KW-0456">Lyase</keyword>
<dbReference type="InterPro" id="IPR003738">
    <property type="entry name" value="SRAP"/>
</dbReference>
<keyword evidence="5" id="KW-0190">Covalent protein-DNA linkage</keyword>
<dbReference type="SUPFAM" id="SSF143081">
    <property type="entry name" value="BB1717-like"/>
    <property type="match status" value="1"/>
</dbReference>
<dbReference type="RefSeq" id="WP_034374784.1">
    <property type="nucleotide sequence ID" value="NZ_AWOR01000078.1"/>
</dbReference>
<comment type="similarity">
    <text evidence="1 8">Belongs to the SOS response-associated peptidase family.</text>
</comment>
<organism evidence="9 10">
    <name type="scientific">Comamonas testosteroni</name>
    <name type="common">Pseudomonas testosteroni</name>
    <dbReference type="NCBI Taxonomy" id="285"/>
    <lineage>
        <taxon>Bacteria</taxon>
        <taxon>Pseudomonadati</taxon>
        <taxon>Pseudomonadota</taxon>
        <taxon>Betaproteobacteria</taxon>
        <taxon>Burkholderiales</taxon>
        <taxon>Comamonadaceae</taxon>
        <taxon>Comamonas</taxon>
    </lineage>
</organism>
<evidence type="ECO:0000256" key="3">
    <source>
        <dbReference type="ARBA" id="ARBA00022763"/>
    </source>
</evidence>
<accession>A0A096HAF5</accession>
<evidence type="ECO:0000256" key="1">
    <source>
        <dbReference type="ARBA" id="ARBA00008136"/>
    </source>
</evidence>
<keyword evidence="2 8" id="KW-0645">Protease</keyword>
<evidence type="ECO:0000313" key="9">
    <source>
        <dbReference type="EMBL" id="KGH25827.1"/>
    </source>
</evidence>
<name>A0A096HAF5_COMTE</name>
<proteinExistence type="inferred from homology"/>
<dbReference type="AlphaFoldDB" id="A0A096HAF5"/>
<evidence type="ECO:0000256" key="6">
    <source>
        <dbReference type="ARBA" id="ARBA00023125"/>
    </source>
</evidence>
<protein>
    <recommendedName>
        <fullName evidence="8">Abasic site processing protein</fullName>
        <ecNumber evidence="8">3.4.-.-</ecNumber>
    </recommendedName>
</protein>
<dbReference type="Pfam" id="PF02586">
    <property type="entry name" value="SRAP"/>
    <property type="match status" value="1"/>
</dbReference>
<keyword evidence="3" id="KW-0227">DNA damage</keyword>
<dbReference type="PANTHER" id="PTHR13604:SF0">
    <property type="entry name" value="ABASIC SITE PROCESSING PROTEIN HMCES"/>
    <property type="match status" value="1"/>
</dbReference>
<dbReference type="GO" id="GO:0003697">
    <property type="term" value="F:single-stranded DNA binding"/>
    <property type="evidence" value="ECO:0007669"/>
    <property type="project" value="InterPro"/>
</dbReference>
<reference evidence="9 10" key="1">
    <citation type="submission" date="2013-09" db="EMBL/GenBank/DDBJ databases">
        <title>High correlation between genotypes and phenotypes of environmental bacteria Comamonas testosteroni strains.</title>
        <authorList>
            <person name="Liu L."/>
            <person name="Zhu W."/>
            <person name="Xia X."/>
            <person name="Xu B."/>
            <person name="Luo M."/>
            <person name="Wang G."/>
        </authorList>
    </citation>
    <scope>NUCLEOTIDE SEQUENCE [LARGE SCALE GENOMIC DNA]</scope>
    <source>
        <strain evidence="9 10">JL40</strain>
    </source>
</reference>
<evidence type="ECO:0000256" key="2">
    <source>
        <dbReference type="ARBA" id="ARBA00022670"/>
    </source>
</evidence>
<evidence type="ECO:0000313" key="10">
    <source>
        <dbReference type="Proteomes" id="UP000029553"/>
    </source>
</evidence>
<keyword evidence="4 8" id="KW-0378">Hydrolase</keyword>
<dbReference type="Proteomes" id="UP000029553">
    <property type="component" value="Unassembled WGS sequence"/>
</dbReference>
<dbReference type="GO" id="GO:0106300">
    <property type="term" value="P:protein-DNA covalent cross-linking repair"/>
    <property type="evidence" value="ECO:0007669"/>
    <property type="project" value="InterPro"/>
</dbReference>
<comment type="caution">
    <text evidence="9">The sequence shown here is derived from an EMBL/GenBank/DDBJ whole genome shotgun (WGS) entry which is preliminary data.</text>
</comment>
<evidence type="ECO:0000256" key="8">
    <source>
        <dbReference type="RuleBase" id="RU364100"/>
    </source>
</evidence>
<dbReference type="GO" id="GO:0016829">
    <property type="term" value="F:lyase activity"/>
    <property type="evidence" value="ECO:0007669"/>
    <property type="project" value="UniProtKB-KW"/>
</dbReference>
<dbReference type="GO" id="GO:0006508">
    <property type="term" value="P:proteolysis"/>
    <property type="evidence" value="ECO:0007669"/>
    <property type="project" value="UniProtKB-KW"/>
</dbReference>
<evidence type="ECO:0000256" key="5">
    <source>
        <dbReference type="ARBA" id="ARBA00023124"/>
    </source>
</evidence>
<evidence type="ECO:0000256" key="7">
    <source>
        <dbReference type="ARBA" id="ARBA00023239"/>
    </source>
</evidence>